<feature type="compositionally biased region" description="Polar residues" evidence="13">
    <location>
        <begin position="908"/>
        <end position="918"/>
    </location>
</feature>
<keyword evidence="7 12" id="KW-0106">Calcium</keyword>
<keyword evidence="6" id="KW-0677">Repeat</keyword>
<keyword evidence="4" id="KW-0479">Metal-binding</keyword>
<evidence type="ECO:0000256" key="7">
    <source>
        <dbReference type="ARBA" id="ARBA00022837"/>
    </source>
</evidence>
<feature type="compositionally biased region" description="Low complexity" evidence="13">
    <location>
        <begin position="968"/>
        <end position="980"/>
    </location>
</feature>
<keyword evidence="5" id="KW-0732">Signal</keyword>
<evidence type="ECO:0000256" key="12">
    <source>
        <dbReference type="PROSITE-ProRule" id="PRU00043"/>
    </source>
</evidence>
<evidence type="ECO:0000259" key="15">
    <source>
        <dbReference type="PROSITE" id="PS50268"/>
    </source>
</evidence>
<dbReference type="PRINTS" id="PR00205">
    <property type="entry name" value="CADHERIN"/>
</dbReference>
<evidence type="ECO:0000256" key="5">
    <source>
        <dbReference type="ARBA" id="ARBA00022729"/>
    </source>
</evidence>
<feature type="transmembrane region" description="Helical" evidence="14">
    <location>
        <begin position="793"/>
        <end position="817"/>
    </location>
</feature>
<dbReference type="CDD" id="cd11304">
    <property type="entry name" value="Cadherin_repeat"/>
    <property type="match status" value="7"/>
</dbReference>
<evidence type="ECO:0000256" key="10">
    <source>
        <dbReference type="ARBA" id="ARBA00023136"/>
    </source>
</evidence>
<dbReference type="InterPro" id="IPR020894">
    <property type="entry name" value="Cadherin_CS"/>
</dbReference>
<keyword evidence="3 14" id="KW-0812">Transmembrane</keyword>
<dbReference type="EMBL" id="NEDP02005592">
    <property type="protein sequence ID" value="OWF37304.1"/>
    <property type="molecule type" value="Genomic_DNA"/>
</dbReference>
<dbReference type="GO" id="GO:0007156">
    <property type="term" value="P:homophilic cell adhesion via plasma membrane adhesion molecules"/>
    <property type="evidence" value="ECO:0007669"/>
    <property type="project" value="InterPro"/>
</dbReference>
<dbReference type="SUPFAM" id="SSF49313">
    <property type="entry name" value="Cadherin-like"/>
    <property type="match status" value="7"/>
</dbReference>
<dbReference type="InterPro" id="IPR013164">
    <property type="entry name" value="Cadherin_N"/>
</dbReference>
<dbReference type="PROSITE" id="PS00232">
    <property type="entry name" value="CADHERIN_1"/>
    <property type="match status" value="3"/>
</dbReference>
<dbReference type="Pfam" id="PF00028">
    <property type="entry name" value="Cadherin"/>
    <property type="match status" value="5"/>
</dbReference>
<dbReference type="GO" id="GO:0005886">
    <property type="term" value="C:plasma membrane"/>
    <property type="evidence" value="ECO:0007669"/>
    <property type="project" value="UniProtKB-SubCell"/>
</dbReference>
<feature type="domain" description="Cadherin" evidence="15">
    <location>
        <begin position="577"/>
        <end position="681"/>
    </location>
</feature>
<evidence type="ECO:0000256" key="14">
    <source>
        <dbReference type="SAM" id="Phobius"/>
    </source>
</evidence>
<dbReference type="SMART" id="SM00112">
    <property type="entry name" value="CA"/>
    <property type="match status" value="7"/>
</dbReference>
<keyword evidence="8" id="KW-0130">Cell adhesion</keyword>
<dbReference type="GO" id="GO:0005509">
    <property type="term" value="F:calcium ion binding"/>
    <property type="evidence" value="ECO:0007669"/>
    <property type="project" value="UniProtKB-UniRule"/>
</dbReference>
<evidence type="ECO:0000256" key="6">
    <source>
        <dbReference type="ARBA" id="ARBA00022737"/>
    </source>
</evidence>
<dbReference type="FunFam" id="2.60.40.60:FF:000123">
    <property type="entry name" value="Protocadherin beta 4"/>
    <property type="match status" value="1"/>
</dbReference>
<dbReference type="PROSITE" id="PS50268">
    <property type="entry name" value="CADHERIN_2"/>
    <property type="match status" value="7"/>
</dbReference>
<reference evidence="16 17" key="1">
    <citation type="journal article" date="2017" name="Nat. Ecol. Evol.">
        <title>Scallop genome provides insights into evolution of bilaterian karyotype and development.</title>
        <authorList>
            <person name="Wang S."/>
            <person name="Zhang J."/>
            <person name="Jiao W."/>
            <person name="Li J."/>
            <person name="Xun X."/>
            <person name="Sun Y."/>
            <person name="Guo X."/>
            <person name="Huan P."/>
            <person name="Dong B."/>
            <person name="Zhang L."/>
            <person name="Hu X."/>
            <person name="Sun X."/>
            <person name="Wang J."/>
            <person name="Zhao C."/>
            <person name="Wang Y."/>
            <person name="Wang D."/>
            <person name="Huang X."/>
            <person name="Wang R."/>
            <person name="Lv J."/>
            <person name="Li Y."/>
            <person name="Zhang Z."/>
            <person name="Liu B."/>
            <person name="Lu W."/>
            <person name="Hui Y."/>
            <person name="Liang J."/>
            <person name="Zhou Z."/>
            <person name="Hou R."/>
            <person name="Li X."/>
            <person name="Liu Y."/>
            <person name="Li H."/>
            <person name="Ning X."/>
            <person name="Lin Y."/>
            <person name="Zhao L."/>
            <person name="Xing Q."/>
            <person name="Dou J."/>
            <person name="Li Y."/>
            <person name="Mao J."/>
            <person name="Guo H."/>
            <person name="Dou H."/>
            <person name="Li T."/>
            <person name="Mu C."/>
            <person name="Jiang W."/>
            <person name="Fu Q."/>
            <person name="Fu X."/>
            <person name="Miao Y."/>
            <person name="Liu J."/>
            <person name="Yu Q."/>
            <person name="Li R."/>
            <person name="Liao H."/>
            <person name="Li X."/>
            <person name="Kong Y."/>
            <person name="Jiang Z."/>
            <person name="Chourrout D."/>
            <person name="Li R."/>
            <person name="Bao Z."/>
        </authorList>
    </citation>
    <scope>NUCLEOTIDE SEQUENCE [LARGE SCALE GENOMIC DNA]</scope>
    <source>
        <strain evidence="16 17">PY_sf001</strain>
    </source>
</reference>
<dbReference type="OrthoDB" id="6252479at2759"/>
<dbReference type="FunFam" id="2.60.40.60:FF:000007">
    <property type="entry name" value="Protocadherin alpha 2"/>
    <property type="match status" value="1"/>
</dbReference>
<evidence type="ECO:0000256" key="8">
    <source>
        <dbReference type="ARBA" id="ARBA00022889"/>
    </source>
</evidence>
<feature type="region of interest" description="Disordered" evidence="13">
    <location>
        <begin position="962"/>
        <end position="981"/>
    </location>
</feature>
<keyword evidence="11" id="KW-0325">Glycoprotein</keyword>
<evidence type="ECO:0000256" key="3">
    <source>
        <dbReference type="ARBA" id="ARBA00022692"/>
    </source>
</evidence>
<evidence type="ECO:0000313" key="16">
    <source>
        <dbReference type="EMBL" id="OWF37304.1"/>
    </source>
</evidence>
<feature type="domain" description="Cadherin" evidence="15">
    <location>
        <begin position="474"/>
        <end position="576"/>
    </location>
</feature>
<proteinExistence type="predicted"/>
<keyword evidence="9 14" id="KW-1133">Transmembrane helix</keyword>
<evidence type="ECO:0000256" key="9">
    <source>
        <dbReference type="ARBA" id="ARBA00022989"/>
    </source>
</evidence>
<feature type="domain" description="Cadherin" evidence="15">
    <location>
        <begin position="147"/>
        <end position="257"/>
    </location>
</feature>
<dbReference type="Pfam" id="PF08266">
    <property type="entry name" value="Cadherin_2"/>
    <property type="match status" value="1"/>
</dbReference>
<comment type="caution">
    <text evidence="16">The sequence shown here is derived from an EMBL/GenBank/DDBJ whole genome shotgun (WGS) entry which is preliminary data.</text>
</comment>
<evidence type="ECO:0000256" key="11">
    <source>
        <dbReference type="ARBA" id="ARBA00023180"/>
    </source>
</evidence>
<evidence type="ECO:0000256" key="4">
    <source>
        <dbReference type="ARBA" id="ARBA00022723"/>
    </source>
</evidence>
<gene>
    <name evidence="16" type="ORF">KP79_PYT12672</name>
</gene>
<dbReference type="InterPro" id="IPR015919">
    <property type="entry name" value="Cadherin-like_sf"/>
</dbReference>
<feature type="domain" description="Cadherin" evidence="15">
    <location>
        <begin position="685"/>
        <end position="779"/>
    </location>
</feature>
<dbReference type="InterPro" id="IPR050174">
    <property type="entry name" value="Protocadherin/Cadherin-CA"/>
</dbReference>
<evidence type="ECO:0000256" key="1">
    <source>
        <dbReference type="ARBA" id="ARBA00004251"/>
    </source>
</evidence>
<dbReference type="FunFam" id="2.60.40.60:FF:000020">
    <property type="entry name" value="Dachsous cadherin-related 1b"/>
    <property type="match status" value="1"/>
</dbReference>
<name>A0A210PLG4_MIZYE</name>
<evidence type="ECO:0000256" key="2">
    <source>
        <dbReference type="ARBA" id="ARBA00022475"/>
    </source>
</evidence>
<organism evidence="16 17">
    <name type="scientific">Mizuhopecten yessoensis</name>
    <name type="common">Japanese scallop</name>
    <name type="synonym">Patinopecten yessoensis</name>
    <dbReference type="NCBI Taxonomy" id="6573"/>
    <lineage>
        <taxon>Eukaryota</taxon>
        <taxon>Metazoa</taxon>
        <taxon>Spiralia</taxon>
        <taxon>Lophotrochozoa</taxon>
        <taxon>Mollusca</taxon>
        <taxon>Bivalvia</taxon>
        <taxon>Autobranchia</taxon>
        <taxon>Pteriomorphia</taxon>
        <taxon>Pectinida</taxon>
        <taxon>Pectinoidea</taxon>
        <taxon>Pectinidae</taxon>
        <taxon>Mizuhopecten</taxon>
    </lineage>
</organism>
<keyword evidence="2" id="KW-1003">Cell membrane</keyword>
<accession>A0A210PLG4</accession>
<dbReference type="Gene3D" id="2.60.40.60">
    <property type="entry name" value="Cadherins"/>
    <property type="match status" value="7"/>
</dbReference>
<keyword evidence="10 14" id="KW-0472">Membrane</keyword>
<dbReference type="PANTHER" id="PTHR24028">
    <property type="entry name" value="CADHERIN-87A"/>
    <property type="match status" value="1"/>
</dbReference>
<dbReference type="FunFam" id="2.60.40.60:FF:000002">
    <property type="entry name" value="Protocadherin alpha 2"/>
    <property type="match status" value="1"/>
</dbReference>
<comment type="subcellular location">
    <subcellularLocation>
        <location evidence="1">Cell membrane</location>
        <topology evidence="1">Single-pass type I membrane protein</topology>
    </subcellularLocation>
</comment>
<feature type="domain" description="Cadherin" evidence="15">
    <location>
        <begin position="258"/>
        <end position="365"/>
    </location>
</feature>
<dbReference type="AlphaFoldDB" id="A0A210PLG4"/>
<dbReference type="Proteomes" id="UP000242188">
    <property type="component" value="Unassembled WGS sequence"/>
</dbReference>
<feature type="domain" description="Cadherin" evidence="15">
    <location>
        <begin position="52"/>
        <end position="146"/>
    </location>
</feature>
<evidence type="ECO:0000256" key="13">
    <source>
        <dbReference type="SAM" id="MobiDB-lite"/>
    </source>
</evidence>
<keyword evidence="17" id="KW-1185">Reference proteome</keyword>
<evidence type="ECO:0000313" key="17">
    <source>
        <dbReference type="Proteomes" id="UP000242188"/>
    </source>
</evidence>
<dbReference type="PANTHER" id="PTHR24028:SF146">
    <property type="entry name" value="CADHERIN 96CB, ISOFORM D-RELATED"/>
    <property type="match status" value="1"/>
</dbReference>
<sequence>MFFKIMESTSVSRNFVMVFMTVWYSSAVVLGQGVEYYLPEGDQTDRFIGNVASDARLQEVVDNTEFHNLRYSFLTTGSEYASLFSIDEHTSFLYTVGALDRETICEFSPLCVLYLDVAAQSTMGSFFKKIKVTLYIEDVNDNAPIFDNPSISLTISEAVLVGTSITIDGARDRDTSDHYSLQSYNVTPSTSPFSIKFLKNLDSTSVVQLLVKEALNREIQDFYQITVTAEDGGSPPKSGILKANISISDVNDNSPTFGSSFYNITVREDINVSTVIMVVSASDLDQGRNGDIFYRLSPHQEVTNLQHFSINNKTGELYVIKPIQYVPGQVYKIIVEASDKGDQPLTSQTFVHVSVTDVGNRRPVITTNLLSGLDIAKISEFADLGAVVAHIAVEDPNSGRNGEIDCWAEADAFSLQRLDAKEFKIVVSQSLDREMQERHDVKVMCQDNGTPPLNDSDSFVVLVDDVNDSPPIFTSLSYNEEVFENNNFGEVLVQVHASDGDIGHNAMVLYYSRSDNNYVNVEALSGIIRANMSFDRETTPTIEFEVLAIDQGEPAQTGTVTVTLTIKDVNDEAPVFSKPVFVFEISENKHAGTNVAQIVATDRDEGDNSKIAYSIVSGQNQMIPFFLFPNGQIKSDRELDREVQSVYDFIVQAEDMGRPSKNSSARVKIIVLDENDNVPVITAPSSTNNSISLSLNTEIGTRVTIIRAFDLDEKENGLIRYFITQRNDSDLFELNEKTGSLILKRKISQKSGETIVLDLMASDQGKPRLTTTRMLFIKITSPTYFTDTIQRNVIIVIILLAVTAVCSGAIIIIICVLRRNDRERKDKEKEIYKQATSLEGGVSVFSLPEDDSTLGEKKKKKEVSFSLDDEDMLQIADPNQLSAKNNNLALEKPFESKNFPKKQDDNHSIVSGDTNASDSGRGGSDDENHAPKPPHTTSTFHDPIPQKSWFEFQRPQNREMQTFSLHRPGPGSPSTSSKPASYRDFLSNSVSNVQIHVTAEKTHRPKNGLNNISFDSGKFSPAPTIDISQDYRDCVV</sequence>
<feature type="region of interest" description="Disordered" evidence="13">
    <location>
        <begin position="896"/>
        <end position="946"/>
    </location>
</feature>
<feature type="domain" description="Cadherin" evidence="15">
    <location>
        <begin position="378"/>
        <end position="473"/>
    </location>
</feature>
<protein>
    <submittedName>
        <fullName evidence="16">Protocadherin-9</fullName>
    </submittedName>
</protein>
<dbReference type="InterPro" id="IPR002126">
    <property type="entry name" value="Cadherin-like_dom"/>
</dbReference>